<keyword evidence="2" id="KW-1133">Transmembrane helix</keyword>
<reference evidence="4 5" key="1">
    <citation type="journal article" date="2016" name="Nat. Commun.">
        <title>Thousands of microbial genomes shed light on interconnected biogeochemical processes in an aquifer system.</title>
        <authorList>
            <person name="Anantharaman K."/>
            <person name="Brown C.T."/>
            <person name="Hug L.A."/>
            <person name="Sharon I."/>
            <person name="Castelle C.J."/>
            <person name="Probst A.J."/>
            <person name="Thomas B.C."/>
            <person name="Singh A."/>
            <person name="Wilkins M.J."/>
            <person name="Karaoz U."/>
            <person name="Brodie E.L."/>
            <person name="Williams K.H."/>
            <person name="Hubbard S.S."/>
            <person name="Banfield J.F."/>
        </authorList>
    </citation>
    <scope>NUCLEOTIDE SEQUENCE [LARGE SCALE GENOMIC DNA]</scope>
</reference>
<protein>
    <recommendedName>
        <fullName evidence="3">Bacterial sugar transferase domain-containing protein</fullName>
    </recommendedName>
</protein>
<organism evidence="4 5">
    <name type="scientific">Candidatus Glassbacteria bacterium RBG_16_58_8</name>
    <dbReference type="NCBI Taxonomy" id="1817866"/>
    <lineage>
        <taxon>Bacteria</taxon>
        <taxon>Candidatus Glassiibacteriota</taxon>
    </lineage>
</organism>
<evidence type="ECO:0000256" key="2">
    <source>
        <dbReference type="SAM" id="Phobius"/>
    </source>
</evidence>
<feature type="domain" description="Bacterial sugar transferase" evidence="3">
    <location>
        <begin position="10"/>
        <end position="56"/>
    </location>
</feature>
<evidence type="ECO:0000259" key="3">
    <source>
        <dbReference type="Pfam" id="PF02397"/>
    </source>
</evidence>
<dbReference type="PANTHER" id="PTHR30576">
    <property type="entry name" value="COLANIC BIOSYNTHESIS UDP-GLUCOSE LIPID CARRIER TRANSFERASE"/>
    <property type="match status" value="1"/>
</dbReference>
<dbReference type="Proteomes" id="UP000179034">
    <property type="component" value="Unassembled WGS sequence"/>
</dbReference>
<dbReference type="Pfam" id="PF02397">
    <property type="entry name" value="Bac_transf"/>
    <property type="match status" value="2"/>
</dbReference>
<keyword evidence="2" id="KW-0472">Membrane</keyword>
<evidence type="ECO:0000256" key="1">
    <source>
        <dbReference type="ARBA" id="ARBA00006464"/>
    </source>
</evidence>
<evidence type="ECO:0000313" key="4">
    <source>
        <dbReference type="EMBL" id="OGF97826.1"/>
    </source>
</evidence>
<dbReference type="PANTHER" id="PTHR30576:SF0">
    <property type="entry name" value="UNDECAPRENYL-PHOSPHATE N-ACETYLGALACTOSAMINYL 1-PHOSPHATE TRANSFERASE-RELATED"/>
    <property type="match status" value="1"/>
</dbReference>
<sequence>MRLVVKKAVKRTIDLLFSSALLLIFFPIFLAIAILIKLDSKGPAFFTQMRIGVERRRRLRDSRWNEDLWELDDRFSNRRSQNYRGKPFKIYKFRSMTTDSPKYERSPSNINDNRLTRIGRFLRRTSLDELPQLINVFKGDMSLVGPRPEMPFLVVEYNDYHAIRLQMKPGITGLWQLYGRRDIPIHQNLSYDLEYIRNWSLALDVRILLRTIWVVLKGINF</sequence>
<dbReference type="EMBL" id="MFIW01000049">
    <property type="protein sequence ID" value="OGF97826.1"/>
    <property type="molecule type" value="Genomic_DNA"/>
</dbReference>
<evidence type="ECO:0000313" key="5">
    <source>
        <dbReference type="Proteomes" id="UP000179034"/>
    </source>
</evidence>
<feature type="domain" description="Bacterial sugar transferase" evidence="3">
    <location>
        <begin position="82"/>
        <end position="217"/>
    </location>
</feature>
<dbReference type="AlphaFoldDB" id="A0A1F5YCY3"/>
<feature type="transmembrane region" description="Helical" evidence="2">
    <location>
        <begin position="12"/>
        <end position="36"/>
    </location>
</feature>
<name>A0A1F5YCY3_9BACT</name>
<dbReference type="GO" id="GO:0016780">
    <property type="term" value="F:phosphotransferase activity, for other substituted phosphate groups"/>
    <property type="evidence" value="ECO:0007669"/>
    <property type="project" value="TreeGrafter"/>
</dbReference>
<accession>A0A1F5YCY3</accession>
<dbReference type="InterPro" id="IPR003362">
    <property type="entry name" value="Bact_transf"/>
</dbReference>
<gene>
    <name evidence="4" type="ORF">A2Z06_04125</name>
</gene>
<comment type="caution">
    <text evidence="4">The sequence shown here is derived from an EMBL/GenBank/DDBJ whole genome shotgun (WGS) entry which is preliminary data.</text>
</comment>
<comment type="similarity">
    <text evidence="1">Belongs to the bacterial sugar transferase family.</text>
</comment>
<keyword evidence="2" id="KW-0812">Transmembrane</keyword>
<proteinExistence type="inferred from homology"/>